<dbReference type="Proteomes" id="UP000503336">
    <property type="component" value="Chromosome"/>
</dbReference>
<dbReference type="NCBIfam" id="TIGR03370">
    <property type="entry name" value="VPLPA-CTERM"/>
    <property type="match status" value="1"/>
</dbReference>
<organism evidence="3 4">
    <name type="scientific">Pikeienuella piscinae</name>
    <dbReference type="NCBI Taxonomy" id="2748098"/>
    <lineage>
        <taxon>Bacteria</taxon>
        <taxon>Pseudomonadati</taxon>
        <taxon>Pseudomonadota</taxon>
        <taxon>Alphaproteobacteria</taxon>
        <taxon>Rhodobacterales</taxon>
        <taxon>Paracoccaceae</taxon>
        <taxon>Pikeienuella</taxon>
    </lineage>
</organism>
<dbReference type="KEGG" id="hdh:G5B40_16435"/>
<gene>
    <name evidence="3" type="ORF">G5B40_16435</name>
</gene>
<keyword evidence="1" id="KW-1133">Transmembrane helix</keyword>
<keyword evidence="2" id="KW-0732">Signal</keyword>
<keyword evidence="1" id="KW-0472">Membrane</keyword>
<feature type="chain" id="PRO_5029594962" evidence="2">
    <location>
        <begin position="25"/>
        <end position="236"/>
    </location>
</feature>
<feature type="signal peptide" evidence="2">
    <location>
        <begin position="1"/>
        <end position="24"/>
    </location>
</feature>
<reference evidence="3 4" key="1">
    <citation type="submission" date="2020-02" db="EMBL/GenBank/DDBJ databases">
        <title>complete genome sequence of Rhodobacteraceae bacterium.</title>
        <authorList>
            <person name="Park J."/>
            <person name="Kim Y.-S."/>
            <person name="Kim K.-H."/>
        </authorList>
    </citation>
    <scope>NUCLEOTIDE SEQUENCE [LARGE SCALE GENOMIC DNA]</scope>
    <source>
        <strain evidence="3 4">RR4-56</strain>
    </source>
</reference>
<accession>A0A7L5BY86</accession>
<evidence type="ECO:0000256" key="2">
    <source>
        <dbReference type="SAM" id="SignalP"/>
    </source>
</evidence>
<evidence type="ECO:0000313" key="4">
    <source>
        <dbReference type="Proteomes" id="UP000503336"/>
    </source>
</evidence>
<feature type="transmembrane region" description="Helical" evidence="1">
    <location>
        <begin position="210"/>
        <end position="229"/>
    </location>
</feature>
<keyword evidence="1" id="KW-0812">Transmembrane</keyword>
<protein>
    <submittedName>
        <fullName evidence="3">VPLPA-CTERM sorting domain-containing protein</fullName>
    </submittedName>
</protein>
<name>A0A7L5BY86_9RHOB</name>
<dbReference type="RefSeq" id="WP_165100796.1">
    <property type="nucleotide sequence ID" value="NZ_CP049056.1"/>
</dbReference>
<evidence type="ECO:0000313" key="3">
    <source>
        <dbReference type="EMBL" id="QIE56885.1"/>
    </source>
</evidence>
<proteinExistence type="predicted"/>
<dbReference type="EMBL" id="CP049056">
    <property type="protein sequence ID" value="QIE56885.1"/>
    <property type="molecule type" value="Genomic_DNA"/>
</dbReference>
<sequence length="236" mass="23196">MTLLTRLAGLSAAFLLSSAIGAGAATVGLINSSVQGVGNNADVYAAGYDGSTPLGGSWFLGTGDALGAAASAPVVTPPPGTLSGSFQSPFNNTPLNDSQSYFSVGGSGPNGGGGSPMTLALADPVSEFALLWGSLDDYNKIEVYDAAGVSLGSATGAGVANGFGLGGSAPNFERVALVNFTVGTGENPISFITFTSTSAALEFALPTTVVPLPAAGLLLLSGLAGLGFVSRRRARA</sequence>
<dbReference type="AlphaFoldDB" id="A0A7L5BY86"/>
<dbReference type="InterPro" id="IPR022472">
    <property type="entry name" value="VPLPA-CTERM"/>
</dbReference>
<evidence type="ECO:0000256" key="1">
    <source>
        <dbReference type="SAM" id="Phobius"/>
    </source>
</evidence>
<keyword evidence="4" id="KW-1185">Reference proteome</keyword>